<protein>
    <submittedName>
        <fullName evidence="2">Uncharacterized protein</fullName>
    </submittedName>
</protein>
<sequence length="168" mass="18873">MEVANFVRPLPTFDYVPTAGGEPSYRHVPVRSHHRSDKVREMACLEKDGRSQDGNRDRSARVDTLQDHRTTPERSVKSTMTSTAFHKLPSLADMRRAFPDRPGRLSYDKCSKSLPPNRGAVSRFSQSTDAKAHTLPHHNGLLLVELKVTSAILRRILIDTESSVDIIT</sequence>
<dbReference type="AlphaFoldDB" id="A0A9Q1GM00"/>
<accession>A0A9Q1GM00</accession>
<dbReference type="OrthoDB" id="2919534at2759"/>
<proteinExistence type="predicted"/>
<reference evidence="2" key="1">
    <citation type="submission" date="2022-04" db="EMBL/GenBank/DDBJ databases">
        <title>Carnegiea gigantea Genome sequencing and assembly v2.</title>
        <authorList>
            <person name="Copetti D."/>
            <person name="Sanderson M.J."/>
            <person name="Burquez A."/>
            <person name="Wojciechowski M.F."/>
        </authorList>
    </citation>
    <scope>NUCLEOTIDE SEQUENCE</scope>
    <source>
        <strain evidence="2">SGP5-SGP5p</strain>
        <tissue evidence="2">Aerial part</tissue>
    </source>
</reference>
<feature type="region of interest" description="Disordered" evidence="1">
    <location>
        <begin position="44"/>
        <end position="82"/>
    </location>
</feature>
<evidence type="ECO:0000313" key="2">
    <source>
        <dbReference type="EMBL" id="KAJ8421470.1"/>
    </source>
</evidence>
<evidence type="ECO:0000256" key="1">
    <source>
        <dbReference type="SAM" id="MobiDB-lite"/>
    </source>
</evidence>
<feature type="compositionally biased region" description="Basic and acidic residues" evidence="1">
    <location>
        <begin position="44"/>
        <end position="76"/>
    </location>
</feature>
<comment type="caution">
    <text evidence="2">The sequence shown here is derived from an EMBL/GenBank/DDBJ whole genome shotgun (WGS) entry which is preliminary data.</text>
</comment>
<organism evidence="2 3">
    <name type="scientific">Carnegiea gigantea</name>
    <dbReference type="NCBI Taxonomy" id="171969"/>
    <lineage>
        <taxon>Eukaryota</taxon>
        <taxon>Viridiplantae</taxon>
        <taxon>Streptophyta</taxon>
        <taxon>Embryophyta</taxon>
        <taxon>Tracheophyta</taxon>
        <taxon>Spermatophyta</taxon>
        <taxon>Magnoliopsida</taxon>
        <taxon>eudicotyledons</taxon>
        <taxon>Gunneridae</taxon>
        <taxon>Pentapetalae</taxon>
        <taxon>Caryophyllales</taxon>
        <taxon>Cactineae</taxon>
        <taxon>Cactaceae</taxon>
        <taxon>Cactoideae</taxon>
        <taxon>Echinocereeae</taxon>
        <taxon>Carnegiea</taxon>
    </lineage>
</organism>
<name>A0A9Q1GM00_9CARY</name>
<keyword evidence="3" id="KW-1185">Reference proteome</keyword>
<dbReference type="Proteomes" id="UP001153076">
    <property type="component" value="Unassembled WGS sequence"/>
</dbReference>
<evidence type="ECO:0000313" key="3">
    <source>
        <dbReference type="Proteomes" id="UP001153076"/>
    </source>
</evidence>
<dbReference type="EMBL" id="JAKOGI010002709">
    <property type="protein sequence ID" value="KAJ8421470.1"/>
    <property type="molecule type" value="Genomic_DNA"/>
</dbReference>
<gene>
    <name evidence="2" type="ORF">Cgig2_028800</name>
</gene>